<dbReference type="GO" id="GO:0005506">
    <property type="term" value="F:iron ion binding"/>
    <property type="evidence" value="ECO:0007669"/>
    <property type="project" value="InterPro"/>
</dbReference>
<dbReference type="OrthoDB" id="9801155at2"/>
<dbReference type="EMBL" id="FNTI01000001">
    <property type="protein sequence ID" value="SED93359.1"/>
    <property type="molecule type" value="Genomic_DNA"/>
</dbReference>
<organism evidence="4 5">
    <name type="scientific">Bradyrhizobium lablabi</name>
    <dbReference type="NCBI Taxonomy" id="722472"/>
    <lineage>
        <taxon>Bacteria</taxon>
        <taxon>Pseudomonadati</taxon>
        <taxon>Pseudomonadota</taxon>
        <taxon>Alphaproteobacteria</taxon>
        <taxon>Hyphomicrobiales</taxon>
        <taxon>Nitrobacteraceae</taxon>
        <taxon>Bradyrhizobium</taxon>
    </lineage>
</organism>
<dbReference type="InterPro" id="IPR017972">
    <property type="entry name" value="Cyt_P450_CS"/>
</dbReference>
<dbReference type="PRINTS" id="PR00385">
    <property type="entry name" value="P450"/>
</dbReference>
<dbReference type="SUPFAM" id="SSF48264">
    <property type="entry name" value="Cytochrome P450"/>
    <property type="match status" value="1"/>
</dbReference>
<dbReference type="PANTHER" id="PTHR46696">
    <property type="entry name" value="P450, PUTATIVE (EUROFUNG)-RELATED"/>
    <property type="match status" value="1"/>
</dbReference>
<gene>
    <name evidence="4" type="ORF">SAMN05444171_5703</name>
</gene>
<keyword evidence="3" id="KW-0479">Metal-binding</keyword>
<dbReference type="CDD" id="cd11033">
    <property type="entry name" value="CYP142-like"/>
    <property type="match status" value="1"/>
</dbReference>
<keyword evidence="3" id="KW-0503">Monooxygenase</keyword>
<comment type="cofactor">
    <cofactor evidence="1">
        <name>heme</name>
        <dbReference type="ChEBI" id="CHEBI:30413"/>
    </cofactor>
</comment>
<dbReference type="InterPro" id="IPR002397">
    <property type="entry name" value="Cyt_P450_B"/>
</dbReference>
<protein>
    <submittedName>
        <fullName evidence="4">Cytochrome P450</fullName>
    </submittedName>
</protein>
<dbReference type="InterPro" id="IPR001128">
    <property type="entry name" value="Cyt_P450"/>
</dbReference>
<evidence type="ECO:0000256" key="1">
    <source>
        <dbReference type="ARBA" id="ARBA00001971"/>
    </source>
</evidence>
<keyword evidence="3" id="KW-0408">Iron</keyword>
<sequence length="408" mass="46902">MAQAQQRKLSSIDVSDPRLYQDDTWRPLFSQLRRDDPVHYCEASPFGPYWSVTRYDDIFAVELDHANYSSSSEFGGIQITDQPLGQEFANFIRMDPPGHTAHRRTVAPIVAPSHLANFEPLIRKRTSDVLDALPRNQTFDWVERVSTDLTNMMLATLFDFPWEDRMKLTWWSDVAIANVESPDAVVHSSEERVSELTRMGEYFRKLWDARAAAPPTFDLISMLSHSEATRNLQAREFIGTIALLIVGGNDTTRNSMTGGLMALVENPEQFELLRGRRELVPNLVSEIIRHHTPVLHMRRTARADVELAGRRIAKGDKVVMWYISGNRDESKIDRADQFIIDRAKPRQHLAFGAGIHRCVGDRLAEQQIRILWEEILQRDLRFEIMGPPQRLYSNFIRGIRSLPVRIVN</sequence>
<dbReference type="PANTHER" id="PTHR46696:SF1">
    <property type="entry name" value="CYTOCHROME P450 YJIB-RELATED"/>
    <property type="match status" value="1"/>
</dbReference>
<comment type="similarity">
    <text evidence="2 3">Belongs to the cytochrome P450 family.</text>
</comment>
<dbReference type="Proteomes" id="UP000183208">
    <property type="component" value="Unassembled WGS sequence"/>
</dbReference>
<dbReference type="Pfam" id="PF00067">
    <property type="entry name" value="p450"/>
    <property type="match status" value="1"/>
</dbReference>
<accession>A0A1H5EQN2</accession>
<dbReference type="RefSeq" id="WP_074825975.1">
    <property type="nucleotide sequence ID" value="NZ_FNTI01000001.1"/>
</dbReference>
<name>A0A1H5EQN2_9BRAD</name>
<keyword evidence="3" id="KW-0560">Oxidoreductase</keyword>
<reference evidence="4 5" key="1">
    <citation type="submission" date="2016-10" db="EMBL/GenBank/DDBJ databases">
        <authorList>
            <person name="de Groot N.N."/>
        </authorList>
    </citation>
    <scope>NUCLEOTIDE SEQUENCE [LARGE SCALE GENOMIC DNA]</scope>
    <source>
        <strain evidence="4 5">GAS522</strain>
    </source>
</reference>
<keyword evidence="3" id="KW-0349">Heme</keyword>
<dbReference type="AlphaFoldDB" id="A0A1H5EQN2"/>
<dbReference type="GO" id="GO:0016705">
    <property type="term" value="F:oxidoreductase activity, acting on paired donors, with incorporation or reduction of molecular oxygen"/>
    <property type="evidence" value="ECO:0007669"/>
    <property type="project" value="InterPro"/>
</dbReference>
<dbReference type="PRINTS" id="PR00359">
    <property type="entry name" value="BP450"/>
</dbReference>
<evidence type="ECO:0000313" key="5">
    <source>
        <dbReference type="Proteomes" id="UP000183208"/>
    </source>
</evidence>
<evidence type="ECO:0000256" key="2">
    <source>
        <dbReference type="ARBA" id="ARBA00010617"/>
    </source>
</evidence>
<evidence type="ECO:0000256" key="3">
    <source>
        <dbReference type="RuleBase" id="RU000461"/>
    </source>
</evidence>
<dbReference type="PROSITE" id="PS00086">
    <property type="entry name" value="CYTOCHROME_P450"/>
    <property type="match status" value="1"/>
</dbReference>
<dbReference type="GO" id="GO:0020037">
    <property type="term" value="F:heme binding"/>
    <property type="evidence" value="ECO:0007669"/>
    <property type="project" value="InterPro"/>
</dbReference>
<dbReference type="GO" id="GO:0004497">
    <property type="term" value="F:monooxygenase activity"/>
    <property type="evidence" value="ECO:0007669"/>
    <property type="project" value="UniProtKB-KW"/>
</dbReference>
<proteinExistence type="inferred from homology"/>
<dbReference type="InterPro" id="IPR036396">
    <property type="entry name" value="Cyt_P450_sf"/>
</dbReference>
<evidence type="ECO:0000313" key="4">
    <source>
        <dbReference type="EMBL" id="SED93359.1"/>
    </source>
</evidence>
<dbReference type="Gene3D" id="1.10.630.10">
    <property type="entry name" value="Cytochrome P450"/>
    <property type="match status" value="1"/>
</dbReference>